<keyword evidence="2" id="KW-1185">Reference proteome</keyword>
<dbReference type="Proteomes" id="UP000546642">
    <property type="component" value="Unassembled WGS sequence"/>
</dbReference>
<protein>
    <submittedName>
        <fullName evidence="1">Uncharacterized protein</fullName>
    </submittedName>
</protein>
<reference evidence="1 2" key="1">
    <citation type="submission" date="2020-08" db="EMBL/GenBank/DDBJ databases">
        <title>Sequencing the genomes of 1000 actinobacteria strains.</title>
        <authorList>
            <person name="Klenk H.-P."/>
        </authorList>
    </citation>
    <scope>NUCLEOTIDE SEQUENCE [LARGE SCALE GENOMIC DNA]</scope>
    <source>
        <strain evidence="1 2">DSM 46659</strain>
    </source>
</reference>
<comment type="caution">
    <text evidence="1">The sequence shown here is derived from an EMBL/GenBank/DDBJ whole genome shotgun (WGS) entry which is preliminary data.</text>
</comment>
<evidence type="ECO:0000313" key="2">
    <source>
        <dbReference type="Proteomes" id="UP000546642"/>
    </source>
</evidence>
<proteinExistence type="predicted"/>
<name>A0A7W9YHK4_9ACTN</name>
<dbReference type="EMBL" id="JACHDS010000001">
    <property type="protein sequence ID" value="MBB6172258.1"/>
    <property type="molecule type" value="Genomic_DNA"/>
</dbReference>
<dbReference type="AlphaFoldDB" id="A0A7W9YHK4"/>
<organism evidence="1 2">
    <name type="scientific">Nocardiopsis mwathae</name>
    <dbReference type="NCBI Taxonomy" id="1472723"/>
    <lineage>
        <taxon>Bacteria</taxon>
        <taxon>Bacillati</taxon>
        <taxon>Actinomycetota</taxon>
        <taxon>Actinomycetes</taxon>
        <taxon>Streptosporangiales</taxon>
        <taxon>Nocardiopsidaceae</taxon>
        <taxon>Nocardiopsis</taxon>
    </lineage>
</organism>
<evidence type="ECO:0000313" key="1">
    <source>
        <dbReference type="EMBL" id="MBB6172258.1"/>
    </source>
</evidence>
<sequence length="57" mass="6418">MLLDPEVYEAARQAWVEDQPPLSATALERIRPIFIPAYRAALNEAHGTEEREALRAA</sequence>
<gene>
    <name evidence="1" type="ORF">HNR23_002318</name>
</gene>
<accession>A0A7W9YHK4</accession>
<dbReference type="RefSeq" id="WP_184075585.1">
    <property type="nucleotide sequence ID" value="NZ_JACHDS010000001.1"/>
</dbReference>